<protein>
    <recommendedName>
        <fullName evidence="4">Ubiquitin-like protease family profile domain-containing protein</fullName>
    </recommendedName>
</protein>
<name>A0A8H6FIZ0_9LECA</name>
<feature type="compositionally biased region" description="Polar residues" evidence="1">
    <location>
        <begin position="1"/>
        <end position="12"/>
    </location>
</feature>
<feature type="region of interest" description="Disordered" evidence="1">
    <location>
        <begin position="313"/>
        <end position="344"/>
    </location>
</feature>
<feature type="compositionally biased region" description="Low complexity" evidence="1">
    <location>
        <begin position="751"/>
        <end position="784"/>
    </location>
</feature>
<dbReference type="Proteomes" id="UP000593566">
    <property type="component" value="Unassembled WGS sequence"/>
</dbReference>
<feature type="compositionally biased region" description="Low complexity" evidence="1">
    <location>
        <begin position="221"/>
        <end position="237"/>
    </location>
</feature>
<dbReference type="RefSeq" id="XP_037157057.1">
    <property type="nucleotide sequence ID" value="XM_037298422.1"/>
</dbReference>
<feature type="region of interest" description="Disordered" evidence="1">
    <location>
        <begin position="221"/>
        <end position="240"/>
    </location>
</feature>
<feature type="region of interest" description="Disordered" evidence="1">
    <location>
        <begin position="727"/>
        <end position="797"/>
    </location>
</feature>
<feature type="compositionally biased region" description="Basic and acidic residues" evidence="1">
    <location>
        <begin position="38"/>
        <end position="52"/>
    </location>
</feature>
<evidence type="ECO:0000313" key="3">
    <source>
        <dbReference type="Proteomes" id="UP000593566"/>
    </source>
</evidence>
<evidence type="ECO:0008006" key="4">
    <source>
        <dbReference type="Google" id="ProtNLM"/>
    </source>
</evidence>
<proteinExistence type="predicted"/>
<dbReference type="EMBL" id="JACCJB010000003">
    <property type="protein sequence ID" value="KAF6229415.1"/>
    <property type="molecule type" value="Genomic_DNA"/>
</dbReference>
<gene>
    <name evidence="2" type="ORF">HO133_007531</name>
</gene>
<comment type="caution">
    <text evidence="2">The sequence shown here is derived from an EMBL/GenBank/DDBJ whole genome shotgun (WGS) entry which is preliminary data.</text>
</comment>
<evidence type="ECO:0000313" key="2">
    <source>
        <dbReference type="EMBL" id="KAF6229415.1"/>
    </source>
</evidence>
<organism evidence="2 3">
    <name type="scientific">Letharia lupina</name>
    <dbReference type="NCBI Taxonomy" id="560253"/>
    <lineage>
        <taxon>Eukaryota</taxon>
        <taxon>Fungi</taxon>
        <taxon>Dikarya</taxon>
        <taxon>Ascomycota</taxon>
        <taxon>Pezizomycotina</taxon>
        <taxon>Lecanoromycetes</taxon>
        <taxon>OSLEUM clade</taxon>
        <taxon>Lecanoromycetidae</taxon>
        <taxon>Lecanorales</taxon>
        <taxon>Lecanorineae</taxon>
        <taxon>Parmeliaceae</taxon>
        <taxon>Letharia</taxon>
    </lineage>
</organism>
<feature type="region of interest" description="Disordered" evidence="1">
    <location>
        <begin position="473"/>
        <end position="505"/>
    </location>
</feature>
<keyword evidence="3" id="KW-1185">Reference proteome</keyword>
<feature type="region of interest" description="Disordered" evidence="1">
    <location>
        <begin position="1"/>
        <end position="90"/>
    </location>
</feature>
<dbReference type="AlphaFoldDB" id="A0A8H6FIZ0"/>
<accession>A0A8H6FIZ0</accession>
<feature type="compositionally biased region" description="Basic and acidic residues" evidence="1">
    <location>
        <begin position="1157"/>
        <end position="1174"/>
    </location>
</feature>
<feature type="region of interest" description="Disordered" evidence="1">
    <location>
        <begin position="1155"/>
        <end position="1174"/>
    </location>
</feature>
<reference evidence="2 3" key="1">
    <citation type="journal article" date="2020" name="Genomics">
        <title>Complete, high-quality genomes from long-read metagenomic sequencing of two wolf lichen thalli reveals enigmatic genome architecture.</title>
        <authorList>
            <person name="McKenzie S.K."/>
            <person name="Walston R.F."/>
            <person name="Allen J.L."/>
        </authorList>
    </citation>
    <scope>NUCLEOTIDE SEQUENCE [LARGE SCALE GENOMIC DNA]</scope>
    <source>
        <strain evidence="2">WasteWater1</strain>
    </source>
</reference>
<sequence>MTRSKAGQNPPTRDSADVPAHEATPVIRDGPEGYSEDGSIRRSEKDKTKEPSADSANTSGKSKAKNYRGQDTVTGRFGSGKRTSSDSPRTIKENLALSSSRFGSPFAYSSNQNKHDFFKGLLPESTCIVFDQVVAEASTLRERLLAGGALTNDGSNGQFCVLKECEFPSINSDSSKKSKHDDSKLQFYCFGPSGDDELELLLFVDPSAAANRRTYVVGDNSVDSIDSSDPSSTTSESPKAGKCLEARRVRNSKTGEVEYFVVNNGLDIFSINGTDVGPTTRAGPLPDFAVLEHGHFSIFWWRTAAALDYIPSHKRRRQSEDSDGESSRKAFKGATDPSHNSQVFPESKSWLDEYRRRVELCEERPIKYTSSITDLHPPHQQRDDEMRDIDVILAIGAVWLGLMNANIDFAYANSDLFSFARSMRMVGMHAIKGTNPFLMPLIFSKELEALSPELGEDTAEPLEPVFSVFQRGEEQKNQENVVAAKKAQQKDPGNKNKPPLSLEDQNMENKRYKGDIGHFVLAIAEKVNRDGPNTIKDIQMKKALVRLRFMDSAEGLLDKGLIRRVARNIVRNAGWLGDTWPSFDPNEEDWVDVLGQSVNRCGEHTVLNAWAYMLEIPLATTRKGALAKASYEDIRRMIGLALRGQLDSLTIRAWMQHYKFAISEPLSQLQQTQKQNPDLPNKLRYMQTVALNEKAFNEIVDDMHTQEQAANRDHARIWGAVSVPPGCATTQQSGHAPEVATGLTLPLPGQGSAAGSSDACGGSDSSSGSSDASGDSGSSSGSADTPPPPPASLQTPGTWKESLVRGLASHIALRAKTPRTTKGALKDATIIRDSSNMADYEVILGIAPIWESLKRLRRADFDFTYAGMDIFSPGGQQEEVGAVGGWSRFIMPLFFSSTTSEALEDQVKGQERIHPAGHLLLCVAELVDARPMTVQLRIFDSRRGTVTEEQIALSAERIINHSRWLVSAGPGIQVLYRPCIWNRVPQQVGINTCGLHVIFNAWATMLGIPIHPEILRRGRCREEENDATDQRFLAQGLEIVNLALEGFMDSTTIQAFFNVYGYSVEQRFRDPARSVIPVKAIGMNQDKFGRTLRKRVWSSKLEYAGAIKRTFPDATMAGLMAQGLSRDQAWTALAIAGGNSDGAFHWHYSQDVAGELPKPEEALSPKTPDWGREP</sequence>
<dbReference type="GeneID" id="59335930"/>
<evidence type="ECO:0000256" key="1">
    <source>
        <dbReference type="SAM" id="MobiDB-lite"/>
    </source>
</evidence>